<accession>A0A231VJW4</accession>
<dbReference type="AlphaFoldDB" id="A0A231VJW4"/>
<dbReference type="CDD" id="cd07034">
    <property type="entry name" value="TPP_PYR_PFOR_IOR-alpha_like"/>
    <property type="match status" value="1"/>
</dbReference>
<dbReference type="InterPro" id="IPR050722">
    <property type="entry name" value="Pyruvate:ferred/Flavod_OxRd"/>
</dbReference>
<dbReference type="InterPro" id="IPR002880">
    <property type="entry name" value="Pyrv_Fd/Flavodoxin_OxRdtase_N"/>
</dbReference>
<feature type="domain" description="Pyruvate:ferredoxin oxidoreductase core" evidence="4">
    <location>
        <begin position="455"/>
        <end position="525"/>
    </location>
</feature>
<dbReference type="Pfam" id="PF01855">
    <property type="entry name" value="POR_N"/>
    <property type="match status" value="1"/>
</dbReference>
<dbReference type="GO" id="GO:0016903">
    <property type="term" value="F:oxidoreductase activity, acting on the aldehyde or oxo group of donors"/>
    <property type="evidence" value="ECO:0007669"/>
    <property type="project" value="InterPro"/>
</dbReference>
<evidence type="ECO:0000313" key="5">
    <source>
        <dbReference type="EMBL" id="OXT08483.1"/>
    </source>
</evidence>
<comment type="caution">
    <text evidence="5">The sequence shown here is derived from an EMBL/GenBank/DDBJ whole genome shotgun (WGS) entry which is preliminary data.</text>
</comment>
<dbReference type="EMBL" id="NKHD01000014">
    <property type="protein sequence ID" value="OXT08483.1"/>
    <property type="molecule type" value="Genomic_DNA"/>
</dbReference>
<dbReference type="Pfam" id="PF01558">
    <property type="entry name" value="POR"/>
    <property type="match status" value="1"/>
</dbReference>
<dbReference type="InterPro" id="IPR019752">
    <property type="entry name" value="Pyrv/ketoisovalerate_OxRed_cat"/>
</dbReference>
<dbReference type="OMA" id="SFYPMSP"/>
<dbReference type="InterPro" id="IPR009014">
    <property type="entry name" value="Transketo_C/PFOR_II"/>
</dbReference>
<dbReference type="GeneID" id="93865396"/>
<protein>
    <submittedName>
        <fullName evidence="5">2-oxoacid:acceptor oxidoreductase subunit alpha</fullName>
    </submittedName>
</protein>
<dbReference type="PANTHER" id="PTHR32154:SF20">
    <property type="entry name" value="2-OXOGLUTARATE OXIDOREDUCTASE SUBUNIT KORA"/>
    <property type="match status" value="1"/>
</dbReference>
<proteinExistence type="predicted"/>
<evidence type="ECO:0000259" key="3">
    <source>
        <dbReference type="Pfam" id="PF01855"/>
    </source>
</evidence>
<dbReference type="NCBIfam" id="TIGR03710">
    <property type="entry name" value="OAFO_sf"/>
    <property type="match status" value="1"/>
</dbReference>
<dbReference type="SUPFAM" id="SSF52518">
    <property type="entry name" value="Thiamin diphosphate-binding fold (THDP-binding)"/>
    <property type="match status" value="1"/>
</dbReference>
<dbReference type="SUPFAM" id="SSF52922">
    <property type="entry name" value="TK C-terminal domain-like"/>
    <property type="match status" value="1"/>
</dbReference>
<dbReference type="InterPro" id="IPR022367">
    <property type="entry name" value="2-oxoacid/accept_OxRdtase_asu"/>
</dbReference>
<dbReference type="Gene3D" id="3.40.50.920">
    <property type="match status" value="1"/>
</dbReference>
<dbReference type="Proteomes" id="UP000215301">
    <property type="component" value="Unassembled WGS sequence"/>
</dbReference>
<organism evidence="5 6">
    <name type="scientific">Thermoanaerobacterium thermosaccharolyticum</name>
    <name type="common">Clostridium thermosaccharolyticum</name>
    <dbReference type="NCBI Taxonomy" id="1517"/>
    <lineage>
        <taxon>Bacteria</taxon>
        <taxon>Bacillati</taxon>
        <taxon>Bacillota</taxon>
        <taxon>Clostridia</taxon>
        <taxon>Thermoanaerobacterales</taxon>
        <taxon>Thermoanaerobacteraceae</taxon>
        <taxon>Thermoanaerobacterium</taxon>
    </lineage>
</organism>
<keyword evidence="1" id="KW-0560">Oxidoreductase</keyword>
<evidence type="ECO:0000259" key="4">
    <source>
        <dbReference type="Pfam" id="PF17147"/>
    </source>
</evidence>
<feature type="domain" description="Pyruvate/ketoisovalerate oxidoreductase catalytic" evidence="2">
    <location>
        <begin position="11"/>
        <end position="164"/>
    </location>
</feature>
<dbReference type="InterPro" id="IPR029061">
    <property type="entry name" value="THDP-binding"/>
</dbReference>
<dbReference type="GO" id="GO:0006979">
    <property type="term" value="P:response to oxidative stress"/>
    <property type="evidence" value="ECO:0007669"/>
    <property type="project" value="TreeGrafter"/>
</dbReference>
<dbReference type="Pfam" id="PF17147">
    <property type="entry name" value="PFOR_II"/>
    <property type="match status" value="1"/>
</dbReference>
<sequence>MDYNVLIGGAAGQGIDTLSHIFGKTLKRCGLYVFSMKDYMSRVRGGHNFIQVRFSDKPLYSHDEKFDAIIALDSDTINLHAKSLKAGGKLILDRSLSDNDAYMSFDFKEIAKECGNPRVAGTAAVGVLLKLFDIPLDISHTVLNDEFKGDVLNANLKAIDTGYNMVKQVFNVPLEKKDDNIYISGNEAIALGAIAAGVKFYCGYPMTPSTSVMTYIAKKSRDAGIVVEQVEDEISAINMALGASYAGVRAMTGSSGGGFALMVEGISLAGITEIPIVITEVQRPGPATGFPTRTEQGDLRFIIHSGHGEFPKMVISLRSPEDAFYQTARAFNIADKYQIPVILVSDQYLADSGVTVKPFDFTKIRIERHISGDEALENGVYKRYKLTESGISPRIIPGKVEGATVLIDSDEHDELGHITESQDMRVMMVNKRMKKLKLLKEEIQEPLFMGTENPDILITCWGSMYGPVKEAVDMLLKDGMSVGALSFGDIWPFPTKLIKKYGKFAKMIIDVEQNATAQLDSLMRENALIKADEHILKYDGRMMSSKYIYDRISEISKASSMY</sequence>
<name>A0A231VJW4_THETR</name>
<evidence type="ECO:0000313" key="6">
    <source>
        <dbReference type="Proteomes" id="UP000215301"/>
    </source>
</evidence>
<reference evidence="5 6" key="1">
    <citation type="submission" date="2017-06" db="EMBL/GenBank/DDBJ databases">
        <title>Isolation and characterization of a thermophilic and butanogenic Thermoanaerobacterium thermosaccharolyticum M5 capable of efficient degradation of hemicellulose.</title>
        <authorList>
            <person name="Xin F."/>
            <person name="Jiang Y."/>
        </authorList>
    </citation>
    <scope>NUCLEOTIDE SEQUENCE [LARGE SCALE GENOMIC DNA]</scope>
    <source>
        <strain evidence="5 6">M5</strain>
    </source>
</reference>
<dbReference type="InterPro" id="IPR002869">
    <property type="entry name" value="Pyrv_flavodox_OxRed_cen"/>
</dbReference>
<dbReference type="FunFam" id="3.40.50.970:FF:000022">
    <property type="entry name" value="2-oxoglutarate ferredoxin oxidoreductase alpha subunit"/>
    <property type="match status" value="1"/>
</dbReference>
<dbReference type="Gene3D" id="3.40.50.970">
    <property type="match status" value="1"/>
</dbReference>
<dbReference type="InterPro" id="IPR033412">
    <property type="entry name" value="PFOR_II"/>
</dbReference>
<dbReference type="RefSeq" id="WP_013299011.1">
    <property type="nucleotide sequence ID" value="NZ_CP117254.1"/>
</dbReference>
<evidence type="ECO:0000259" key="2">
    <source>
        <dbReference type="Pfam" id="PF01558"/>
    </source>
</evidence>
<gene>
    <name evidence="5" type="ORF">CE561_04920</name>
</gene>
<evidence type="ECO:0000256" key="1">
    <source>
        <dbReference type="ARBA" id="ARBA00023002"/>
    </source>
</evidence>
<feature type="domain" description="Pyruvate flavodoxin/ferredoxin oxidoreductase pyrimidine binding" evidence="3">
    <location>
        <begin position="192"/>
        <end position="428"/>
    </location>
</feature>
<dbReference type="PANTHER" id="PTHR32154">
    <property type="entry name" value="PYRUVATE-FLAVODOXIN OXIDOREDUCTASE-RELATED"/>
    <property type="match status" value="1"/>
</dbReference>
<dbReference type="SUPFAM" id="SSF53323">
    <property type="entry name" value="Pyruvate-ferredoxin oxidoreductase, PFOR, domain III"/>
    <property type="match status" value="1"/>
</dbReference>
<dbReference type="Gene3D" id="3.40.920.10">
    <property type="entry name" value="Pyruvate-ferredoxin oxidoreductase, PFOR, domain III"/>
    <property type="match status" value="1"/>
</dbReference>